<dbReference type="Gene3D" id="1.10.260.40">
    <property type="entry name" value="lambda repressor-like DNA-binding domains"/>
    <property type="match status" value="1"/>
</dbReference>
<gene>
    <name evidence="6" type="ORF">DFP80_11361</name>
</gene>
<dbReference type="GO" id="GO:0000976">
    <property type="term" value="F:transcription cis-regulatory region binding"/>
    <property type="evidence" value="ECO:0007669"/>
    <property type="project" value="TreeGrafter"/>
</dbReference>
<dbReference type="RefSeq" id="WP_113917945.1">
    <property type="nucleotide sequence ID" value="NZ_QNSE01000013.1"/>
</dbReference>
<evidence type="ECO:0000313" key="7">
    <source>
        <dbReference type="Proteomes" id="UP000252792"/>
    </source>
</evidence>
<reference evidence="6 7" key="1">
    <citation type="submission" date="2018-06" db="EMBL/GenBank/DDBJ databases">
        <title>Genomic Encyclopedia of Type Strains, Phase III (KMG-III): the genomes of soil and plant-associated and newly described type strains.</title>
        <authorList>
            <person name="Whitman W."/>
        </authorList>
    </citation>
    <scope>NUCLEOTIDE SEQUENCE [LARGE SCALE GENOMIC DNA]</scope>
    <source>
        <strain evidence="6 7">CECT 7377</strain>
    </source>
</reference>
<dbReference type="PANTHER" id="PTHR30146">
    <property type="entry name" value="LACI-RELATED TRANSCRIPTIONAL REPRESSOR"/>
    <property type="match status" value="1"/>
</dbReference>
<dbReference type="EMBL" id="QNSE01000013">
    <property type="protein sequence ID" value="RBP79605.1"/>
    <property type="molecule type" value="Genomic_DNA"/>
</dbReference>
<organism evidence="6 7">
    <name type="scientific">Marinomonas rhizomae</name>
    <dbReference type="NCBI Taxonomy" id="491948"/>
    <lineage>
        <taxon>Bacteria</taxon>
        <taxon>Pseudomonadati</taxon>
        <taxon>Pseudomonadota</taxon>
        <taxon>Gammaproteobacteria</taxon>
        <taxon>Oceanospirillales</taxon>
        <taxon>Oceanospirillaceae</taxon>
        <taxon>Marinomonas</taxon>
    </lineage>
</organism>
<dbReference type="Pfam" id="PF00356">
    <property type="entry name" value="LacI"/>
    <property type="match status" value="1"/>
</dbReference>
<dbReference type="Pfam" id="PF00532">
    <property type="entry name" value="Peripla_BP_1"/>
    <property type="match status" value="1"/>
</dbReference>
<dbReference type="AlphaFoldDB" id="A0A366J0G4"/>
<name>A0A366J0G4_9GAMM</name>
<dbReference type="InterPro" id="IPR000843">
    <property type="entry name" value="HTH_LacI"/>
</dbReference>
<dbReference type="Proteomes" id="UP000252792">
    <property type="component" value="Unassembled WGS sequence"/>
</dbReference>
<dbReference type="PROSITE" id="PS50932">
    <property type="entry name" value="HTH_LACI_2"/>
    <property type="match status" value="1"/>
</dbReference>
<protein>
    <submittedName>
        <fullName evidence="6">LacI family transcriptional regulator</fullName>
    </submittedName>
</protein>
<dbReference type="SUPFAM" id="SSF53822">
    <property type="entry name" value="Periplasmic binding protein-like I"/>
    <property type="match status" value="1"/>
</dbReference>
<dbReference type="OrthoDB" id="6619319at2"/>
<dbReference type="SMART" id="SM00354">
    <property type="entry name" value="HTH_LACI"/>
    <property type="match status" value="1"/>
</dbReference>
<dbReference type="InterPro" id="IPR028082">
    <property type="entry name" value="Peripla_BP_I"/>
</dbReference>
<keyword evidence="2" id="KW-0805">Transcription regulation</keyword>
<accession>A0A366J0G4</accession>
<proteinExistence type="predicted"/>
<evidence type="ECO:0000256" key="2">
    <source>
        <dbReference type="ARBA" id="ARBA00023015"/>
    </source>
</evidence>
<evidence type="ECO:0000256" key="1">
    <source>
        <dbReference type="ARBA" id="ARBA00022491"/>
    </source>
</evidence>
<evidence type="ECO:0000256" key="4">
    <source>
        <dbReference type="ARBA" id="ARBA00023163"/>
    </source>
</evidence>
<dbReference type="Gene3D" id="3.40.50.2300">
    <property type="match status" value="2"/>
</dbReference>
<keyword evidence="4" id="KW-0804">Transcription</keyword>
<evidence type="ECO:0000313" key="6">
    <source>
        <dbReference type="EMBL" id="RBP79605.1"/>
    </source>
</evidence>
<feature type="domain" description="HTH lacI-type" evidence="5">
    <location>
        <begin position="11"/>
        <end position="65"/>
    </location>
</feature>
<dbReference type="PANTHER" id="PTHR30146:SF95">
    <property type="entry name" value="RIBOSE OPERON REPRESSOR"/>
    <property type="match status" value="1"/>
</dbReference>
<evidence type="ECO:0000256" key="3">
    <source>
        <dbReference type="ARBA" id="ARBA00023125"/>
    </source>
</evidence>
<keyword evidence="7" id="KW-1185">Reference proteome</keyword>
<comment type="caution">
    <text evidence="6">The sequence shown here is derived from an EMBL/GenBank/DDBJ whole genome shotgun (WGS) entry which is preliminary data.</text>
</comment>
<dbReference type="InterPro" id="IPR010982">
    <property type="entry name" value="Lambda_DNA-bd_dom_sf"/>
</dbReference>
<dbReference type="SUPFAM" id="SSF47413">
    <property type="entry name" value="lambda repressor-like DNA-binding domains"/>
    <property type="match status" value="1"/>
</dbReference>
<sequence>MKSNKINSSKVTSVEVAELAGVSRWTVSRAFTSGKPISEEARQRVLLAAQQLGYKPNLLARSLSTHKTGVIAVVVDTFQNYNVMKLLDQLTAALQKHGLRALLINVIDEDSVADLVEHADQLQTDGVIFLGATLTGDFVSLASKIKRIPLVISFRDCNLSEPLVLNTDDYTAGRDISELLINGGALSFGYIVGPSGISTRVNRREGYEDHLKENGFTLDLVLSATNYDQFIAYEVFCDYLEKTTKKDRVDAIFCENDTIAFGVIDALRAHNCLGSIAVVGFDDISFAKSPSYNLTTYAPPVTELIELTVQAMLKDDVQSTVMKGKLVVRESHKRK</sequence>
<keyword evidence="1" id="KW-0678">Repressor</keyword>
<dbReference type="CDD" id="cd01392">
    <property type="entry name" value="HTH_LacI"/>
    <property type="match status" value="1"/>
</dbReference>
<dbReference type="InterPro" id="IPR001761">
    <property type="entry name" value="Peripla_BP/Lac1_sug-bd_dom"/>
</dbReference>
<dbReference type="GO" id="GO:0003700">
    <property type="term" value="F:DNA-binding transcription factor activity"/>
    <property type="evidence" value="ECO:0007669"/>
    <property type="project" value="TreeGrafter"/>
</dbReference>
<evidence type="ECO:0000259" key="5">
    <source>
        <dbReference type="PROSITE" id="PS50932"/>
    </source>
</evidence>
<keyword evidence="3" id="KW-0238">DNA-binding</keyword>